<evidence type="ECO:0000256" key="1">
    <source>
        <dbReference type="SAM" id="MobiDB-lite"/>
    </source>
</evidence>
<feature type="region of interest" description="Disordered" evidence="1">
    <location>
        <begin position="1"/>
        <end position="101"/>
    </location>
</feature>
<feature type="compositionally biased region" description="Basic and acidic residues" evidence="1">
    <location>
        <begin position="55"/>
        <end position="77"/>
    </location>
</feature>
<feature type="compositionally biased region" description="Basic and acidic residues" evidence="1">
    <location>
        <begin position="28"/>
        <end position="48"/>
    </location>
</feature>
<evidence type="ECO:0000313" key="4">
    <source>
        <dbReference type="Proteomes" id="UP000472879"/>
    </source>
</evidence>
<dbReference type="InterPro" id="IPR025580">
    <property type="entry name" value="Gp46"/>
</dbReference>
<dbReference type="Pfam" id="PF14265">
    <property type="entry name" value="DUF4355"/>
    <property type="match status" value="1"/>
</dbReference>
<comment type="caution">
    <text evidence="3">The sequence shown here is derived from an EMBL/GenBank/DDBJ whole genome shotgun (WGS) entry which is preliminary data.</text>
</comment>
<accession>A0A6L5P3N6</accession>
<proteinExistence type="predicted"/>
<protein>
    <submittedName>
        <fullName evidence="3">DUF4355 domain-containing protein</fullName>
    </submittedName>
</protein>
<sequence length="211" mass="23768">MTLNASKGGPDMDDNKNTEVQEPQVTDQLKDTGTDPKEDKQLDGDKLVKKLQKRIGKEQNEKHSLQDQLDKANEKIKQLQAGKSIKDMSEEDKSKKADNDKDKEIASLKAQIIRRDNIKQTDEVFKEAGLNVSDDVLNMVVVDDDKQTYANVQALIKFVNTIQDGVKKEYLKGSTPRHNGKPTLTKADISKIKDPVKRVKAIQDNLGLYKH</sequence>
<dbReference type="EMBL" id="WJNA01000005">
    <property type="protein sequence ID" value="MRH08479.1"/>
    <property type="molecule type" value="Genomic_DNA"/>
</dbReference>
<dbReference type="Proteomes" id="UP000472879">
    <property type="component" value="Unassembled WGS sequence"/>
</dbReference>
<reference evidence="3 4" key="1">
    <citation type="submission" date="2019-11" db="EMBL/GenBank/DDBJ databases">
        <title>Draft genome sequence of 12 host-associated Lactobacillus reuteri rodent strains.</title>
        <authorList>
            <person name="Zhang S."/>
            <person name="Ozcam M."/>
            <person name="Van Pijkeren J.P."/>
        </authorList>
    </citation>
    <scope>NUCLEOTIDE SEQUENCE [LARGE SCALE GENOMIC DNA]</scope>
    <source>
        <strain evidence="3 4">Lr4020</strain>
    </source>
</reference>
<dbReference type="AlphaFoldDB" id="A0A6L5P3N6"/>
<dbReference type="EMBL" id="WJNA01000005">
    <property type="protein sequence ID" value="MRH08529.1"/>
    <property type="molecule type" value="Genomic_DNA"/>
</dbReference>
<feature type="compositionally biased region" description="Basic and acidic residues" evidence="1">
    <location>
        <begin position="84"/>
        <end position="101"/>
    </location>
</feature>
<gene>
    <name evidence="2" type="ORF">GIX81_03270</name>
    <name evidence="3" type="ORF">GIX81_03520</name>
</gene>
<evidence type="ECO:0000313" key="3">
    <source>
        <dbReference type="EMBL" id="MRH08529.1"/>
    </source>
</evidence>
<evidence type="ECO:0000313" key="2">
    <source>
        <dbReference type="EMBL" id="MRH08479.1"/>
    </source>
</evidence>
<name>A0A6L5P3N6_LIMRT</name>
<organism evidence="3 4">
    <name type="scientific">Limosilactobacillus reuteri</name>
    <name type="common">Lactobacillus reuteri</name>
    <dbReference type="NCBI Taxonomy" id="1598"/>
    <lineage>
        <taxon>Bacteria</taxon>
        <taxon>Bacillati</taxon>
        <taxon>Bacillota</taxon>
        <taxon>Bacilli</taxon>
        <taxon>Lactobacillales</taxon>
        <taxon>Lactobacillaceae</taxon>
        <taxon>Limosilactobacillus</taxon>
    </lineage>
</organism>